<accession>A0A7S8IF41</accession>
<sequence length="348" mass="37398">MRIIIIRPCCIGDVMMATAALKAIRRHYPEADITFAVGGWSRQAIEFHTDLNHILDTGQAAMPVKRLGGFWNMVSALRLGSYDIAVSLVRSPLMSLAVGLSGIPIRAGISSGWRGFGYTHKAPTSPADVRPEAQIYLDVVAALGINTEGCYVNLPVPPEATAYISDFLTRRGIKGPYLVVNPAGGSNPGMAMHSKRWPPESFAQVADALAKAYGWQVVLLAGPDDSGIVNTVRSQMQAHTTTFIGELSFPQIAALTSQAALYIGNDTGLTHIAAASGAPTVTVFGPSDPARYAPYTPRALALWKSVALDQGGVQQTQQMQWDWTRDGIQPEDALQQIHTFIETPGNTQ</sequence>
<dbReference type="Pfam" id="PF01075">
    <property type="entry name" value="Glyco_transf_9"/>
    <property type="match status" value="1"/>
</dbReference>
<dbReference type="AlphaFoldDB" id="A0A7S8IF41"/>
<keyword evidence="2 3" id="KW-0808">Transferase</keyword>
<evidence type="ECO:0000256" key="2">
    <source>
        <dbReference type="ARBA" id="ARBA00022679"/>
    </source>
</evidence>
<dbReference type="KEGG" id="pmet:G4Y79_08060"/>
<dbReference type="GO" id="GO:0005829">
    <property type="term" value="C:cytosol"/>
    <property type="evidence" value="ECO:0007669"/>
    <property type="project" value="TreeGrafter"/>
</dbReference>
<dbReference type="GO" id="GO:0008713">
    <property type="term" value="F:ADP-heptose-lipopolysaccharide heptosyltransferase activity"/>
    <property type="evidence" value="ECO:0007669"/>
    <property type="project" value="TreeGrafter"/>
</dbReference>
<dbReference type="GO" id="GO:0009244">
    <property type="term" value="P:lipopolysaccharide core region biosynthetic process"/>
    <property type="evidence" value="ECO:0007669"/>
    <property type="project" value="TreeGrafter"/>
</dbReference>
<dbReference type="Proteomes" id="UP000594468">
    <property type="component" value="Chromosome"/>
</dbReference>
<dbReference type="EMBL" id="CP062983">
    <property type="protein sequence ID" value="QPC84315.1"/>
    <property type="molecule type" value="Genomic_DNA"/>
</dbReference>
<organism evidence="3 4">
    <name type="scientific">Phototrophicus methaneseepsis</name>
    <dbReference type="NCBI Taxonomy" id="2710758"/>
    <lineage>
        <taxon>Bacteria</taxon>
        <taxon>Bacillati</taxon>
        <taxon>Chloroflexota</taxon>
        <taxon>Candidatus Thermofontia</taxon>
        <taxon>Phototrophicales</taxon>
        <taxon>Phototrophicaceae</taxon>
        <taxon>Phototrophicus</taxon>
    </lineage>
</organism>
<name>A0A7S8IF41_9CHLR</name>
<evidence type="ECO:0000313" key="3">
    <source>
        <dbReference type="EMBL" id="QPC84315.1"/>
    </source>
</evidence>
<keyword evidence="1" id="KW-0328">Glycosyltransferase</keyword>
<evidence type="ECO:0000256" key="1">
    <source>
        <dbReference type="ARBA" id="ARBA00022676"/>
    </source>
</evidence>
<keyword evidence="4" id="KW-1185">Reference proteome</keyword>
<dbReference type="InterPro" id="IPR002201">
    <property type="entry name" value="Glyco_trans_9"/>
</dbReference>
<dbReference type="CDD" id="cd03789">
    <property type="entry name" value="GT9_LPS_heptosyltransferase"/>
    <property type="match status" value="1"/>
</dbReference>
<dbReference type="InterPro" id="IPR051199">
    <property type="entry name" value="LPS_LOS_Heptosyltrfase"/>
</dbReference>
<evidence type="ECO:0000313" key="4">
    <source>
        <dbReference type="Proteomes" id="UP000594468"/>
    </source>
</evidence>
<dbReference type="SUPFAM" id="SSF53756">
    <property type="entry name" value="UDP-Glycosyltransferase/glycogen phosphorylase"/>
    <property type="match status" value="1"/>
</dbReference>
<dbReference type="PANTHER" id="PTHR30160">
    <property type="entry name" value="TETRAACYLDISACCHARIDE 4'-KINASE-RELATED"/>
    <property type="match status" value="1"/>
</dbReference>
<gene>
    <name evidence="3" type="ORF">G4Y79_08060</name>
</gene>
<dbReference type="Gene3D" id="3.40.50.2000">
    <property type="entry name" value="Glycogen Phosphorylase B"/>
    <property type="match status" value="2"/>
</dbReference>
<proteinExistence type="predicted"/>
<protein>
    <submittedName>
        <fullName evidence="3">Glycosyltransferase family 9 protein</fullName>
    </submittedName>
</protein>
<reference evidence="3 4" key="1">
    <citation type="submission" date="2020-02" db="EMBL/GenBank/DDBJ databases">
        <authorList>
            <person name="Zheng R.K."/>
            <person name="Sun C.M."/>
        </authorList>
    </citation>
    <scope>NUCLEOTIDE SEQUENCE [LARGE SCALE GENOMIC DNA]</scope>
    <source>
        <strain evidence="4">rifampicinis</strain>
    </source>
</reference>